<keyword evidence="17" id="KW-1185">Reference proteome</keyword>
<keyword evidence="8" id="KW-0547">Nucleotide-binding</keyword>
<dbReference type="InterPro" id="IPR011009">
    <property type="entry name" value="Kinase-like_dom_sf"/>
</dbReference>
<evidence type="ECO:0000256" key="7">
    <source>
        <dbReference type="ARBA" id="ARBA00022679"/>
    </source>
</evidence>
<comment type="subunit">
    <text evidence="3">Monomer.</text>
</comment>
<gene>
    <name evidence="16" type="ORF">DFR67_109236</name>
</gene>
<evidence type="ECO:0000256" key="4">
    <source>
        <dbReference type="ARBA" id="ARBA00011962"/>
    </source>
</evidence>
<evidence type="ECO:0000256" key="9">
    <source>
        <dbReference type="ARBA" id="ARBA00022777"/>
    </source>
</evidence>
<comment type="pathway">
    <text evidence="1">Glycan biosynthesis; glycogen biosynthesis.</text>
</comment>
<dbReference type="GO" id="GO:0005524">
    <property type="term" value="F:ATP binding"/>
    <property type="evidence" value="ECO:0007669"/>
    <property type="project" value="UniProtKB-KW"/>
</dbReference>
<comment type="caution">
    <text evidence="16">The sequence shown here is derived from an EMBL/GenBank/DDBJ whole genome shotgun (WGS) entry which is preliminary data.</text>
</comment>
<keyword evidence="10" id="KW-0067">ATP-binding</keyword>
<evidence type="ECO:0000256" key="3">
    <source>
        <dbReference type="ARBA" id="ARBA00011245"/>
    </source>
</evidence>
<dbReference type="SUPFAM" id="SSF56112">
    <property type="entry name" value="Protein kinase-like (PK-like)"/>
    <property type="match status" value="1"/>
</dbReference>
<evidence type="ECO:0000256" key="6">
    <source>
        <dbReference type="ARBA" id="ARBA00022600"/>
    </source>
</evidence>
<sequence>MSIELPTDQQLAEGLRQWLPQQRWFSAKDRGITQVSIATRVPLLSDEGFAGEHLLVNVEFDSGPAVRYQIPLGFRSHLSEPLLSWALPESTTGAVAAYDGLHDPDLIARYLTALDSHEQIEGLRFQTTPGVTIDVEEVGHVLGAEQSNTSLVFGESLLFKVFRQVETGINPDVELHRALGEVGCEYVADLRGWVETDIDGEPTTLAMAQDFIENAADGWSMALISVRDLFTEADLHAAELGSDFAGDAERLGAAVAHVHADLARSLGTEQRAPGENAIDGMRSRLDVAAQAIRELAEHRAAIAAVYDEAAQSGPDTVQRIHGDLHLGQVLRTPSNWLLIDFEGEPIKPVAERRKPDSPLRDVAGMLRSFDYAGQHLLGQGAPNVTAQRAFRAVEWVDRNASAFCEGYASVTGADPRDQSALLRAYELDKAVYEAGYEARHRPSWLPLPLGAIARLTGSQ</sequence>
<dbReference type="OrthoDB" id="3787729at2"/>
<protein>
    <recommendedName>
        <fullName evidence="5">Maltokinase</fullName>
        <ecNumber evidence="4">2.7.1.175</ecNumber>
    </recommendedName>
    <alternativeName>
        <fullName evidence="13">Maltose-1-phosphate synthase</fullName>
    </alternativeName>
</protein>
<dbReference type="Proteomes" id="UP000247591">
    <property type="component" value="Unassembled WGS sequence"/>
</dbReference>
<evidence type="ECO:0000256" key="14">
    <source>
        <dbReference type="ARBA" id="ARBA00049067"/>
    </source>
</evidence>
<evidence type="ECO:0000259" key="15">
    <source>
        <dbReference type="Pfam" id="PF18085"/>
    </source>
</evidence>
<proteinExistence type="inferred from homology"/>
<keyword evidence="11" id="KW-0320">Glycogen biosynthesis</keyword>
<comment type="catalytic activity">
    <reaction evidence="14">
        <text>D-maltose + ATP = alpha-maltose 1-phosphate + ADP + H(+)</text>
        <dbReference type="Rhea" id="RHEA:31915"/>
        <dbReference type="ChEBI" id="CHEBI:15378"/>
        <dbReference type="ChEBI" id="CHEBI:17306"/>
        <dbReference type="ChEBI" id="CHEBI:30616"/>
        <dbReference type="ChEBI" id="CHEBI:63576"/>
        <dbReference type="ChEBI" id="CHEBI:456216"/>
        <dbReference type="EC" id="2.7.1.175"/>
    </reaction>
</comment>
<accession>A0A318RN94</accession>
<dbReference type="InterPro" id="IPR040999">
    <property type="entry name" value="Mak_N_cap"/>
</dbReference>
<dbReference type="GO" id="GO:0005978">
    <property type="term" value="P:glycogen biosynthetic process"/>
    <property type="evidence" value="ECO:0007669"/>
    <property type="project" value="UniProtKB-UniPathway"/>
</dbReference>
<evidence type="ECO:0000256" key="13">
    <source>
        <dbReference type="ARBA" id="ARBA00031251"/>
    </source>
</evidence>
<keyword evidence="12" id="KW-0119">Carbohydrate metabolism</keyword>
<dbReference type="EC" id="2.7.1.175" evidence="4"/>
<keyword evidence="6" id="KW-0321">Glycogen metabolism</keyword>
<evidence type="ECO:0000256" key="10">
    <source>
        <dbReference type="ARBA" id="ARBA00022840"/>
    </source>
</evidence>
<dbReference type="Gene3D" id="3.90.1200.10">
    <property type="match status" value="1"/>
</dbReference>
<evidence type="ECO:0000256" key="5">
    <source>
        <dbReference type="ARBA" id="ARBA00013882"/>
    </source>
</evidence>
<evidence type="ECO:0000256" key="1">
    <source>
        <dbReference type="ARBA" id="ARBA00004964"/>
    </source>
</evidence>
<evidence type="ECO:0000256" key="11">
    <source>
        <dbReference type="ARBA" id="ARBA00023056"/>
    </source>
</evidence>
<evidence type="ECO:0000313" key="17">
    <source>
        <dbReference type="Proteomes" id="UP000247591"/>
    </source>
</evidence>
<organism evidence="16 17">
    <name type="scientific">Williamsia limnetica</name>
    <dbReference type="NCBI Taxonomy" id="882452"/>
    <lineage>
        <taxon>Bacteria</taxon>
        <taxon>Bacillati</taxon>
        <taxon>Actinomycetota</taxon>
        <taxon>Actinomycetes</taxon>
        <taxon>Mycobacteriales</taxon>
        <taxon>Nocardiaceae</taxon>
        <taxon>Williamsia</taxon>
    </lineage>
</organism>
<dbReference type="UniPathway" id="UPA00164"/>
<evidence type="ECO:0000256" key="8">
    <source>
        <dbReference type="ARBA" id="ARBA00022741"/>
    </source>
</evidence>
<dbReference type="Pfam" id="PF18085">
    <property type="entry name" value="Mak_N_cap"/>
    <property type="match status" value="1"/>
</dbReference>
<feature type="domain" description="Maltokinase N-terminal cap" evidence="15">
    <location>
        <begin position="18"/>
        <end position="103"/>
    </location>
</feature>
<comment type="similarity">
    <text evidence="2">Belongs to the aminoglycoside phosphotransferase family.</text>
</comment>
<dbReference type="RefSeq" id="WP_110470624.1">
    <property type="nucleotide sequence ID" value="NZ_QJSP01000009.1"/>
</dbReference>
<reference evidence="16 17" key="1">
    <citation type="submission" date="2018-06" db="EMBL/GenBank/DDBJ databases">
        <title>Genomic Encyclopedia of Type Strains, Phase IV (KMG-IV): sequencing the most valuable type-strain genomes for metagenomic binning, comparative biology and taxonomic classification.</title>
        <authorList>
            <person name="Goeker M."/>
        </authorList>
    </citation>
    <scope>NUCLEOTIDE SEQUENCE [LARGE SCALE GENOMIC DNA]</scope>
    <source>
        <strain evidence="16 17">DSM 45521</strain>
    </source>
</reference>
<evidence type="ECO:0000256" key="12">
    <source>
        <dbReference type="ARBA" id="ARBA00023277"/>
    </source>
</evidence>
<name>A0A318RN94_WILLI</name>
<evidence type="ECO:0000256" key="2">
    <source>
        <dbReference type="ARBA" id="ARBA00006219"/>
    </source>
</evidence>
<dbReference type="EMBL" id="QJSP01000009">
    <property type="protein sequence ID" value="PYE16007.1"/>
    <property type="molecule type" value="Genomic_DNA"/>
</dbReference>
<dbReference type="AlphaFoldDB" id="A0A318RN94"/>
<evidence type="ECO:0000313" key="16">
    <source>
        <dbReference type="EMBL" id="PYE16007.1"/>
    </source>
</evidence>
<dbReference type="GO" id="GO:0016301">
    <property type="term" value="F:kinase activity"/>
    <property type="evidence" value="ECO:0007669"/>
    <property type="project" value="UniProtKB-KW"/>
</dbReference>
<keyword evidence="7" id="KW-0808">Transferase</keyword>
<keyword evidence="9 16" id="KW-0418">Kinase</keyword>